<feature type="compositionally biased region" description="Polar residues" evidence="2">
    <location>
        <begin position="24"/>
        <end position="45"/>
    </location>
</feature>
<keyword evidence="1" id="KW-0863">Zinc-finger</keyword>
<evidence type="ECO:0000313" key="5">
    <source>
        <dbReference type="Proteomes" id="UP000789390"/>
    </source>
</evidence>
<dbReference type="SMART" id="SM00355">
    <property type="entry name" value="ZnF_C2H2"/>
    <property type="match status" value="2"/>
</dbReference>
<dbReference type="GO" id="GO:0008270">
    <property type="term" value="F:zinc ion binding"/>
    <property type="evidence" value="ECO:0007669"/>
    <property type="project" value="UniProtKB-KW"/>
</dbReference>
<keyword evidence="1" id="KW-0862">Zinc</keyword>
<proteinExistence type="predicted"/>
<comment type="caution">
    <text evidence="4">The sequence shown here is derived from an EMBL/GenBank/DDBJ whole genome shotgun (WGS) entry which is preliminary data.</text>
</comment>
<dbReference type="OrthoDB" id="3561125at2759"/>
<keyword evidence="1" id="KW-0479">Metal-binding</keyword>
<dbReference type="EMBL" id="CAKKLH010000052">
    <property type="protein sequence ID" value="CAH0101107.1"/>
    <property type="molecule type" value="Genomic_DNA"/>
</dbReference>
<dbReference type="Gene3D" id="3.30.160.60">
    <property type="entry name" value="Classic Zinc Finger"/>
    <property type="match status" value="1"/>
</dbReference>
<evidence type="ECO:0000259" key="3">
    <source>
        <dbReference type="PROSITE" id="PS50157"/>
    </source>
</evidence>
<sequence>MAMDFETTKSVLSQFFEDVDEWENNNPLGVSESKTNQSASAGENSPWSHLEMLGFGDLLPEIPILLGMQSLIQHMDIPQLLHGGDTASTNPMGTMVPMLVTEPDISHNLQPQTELDLQIPLSLLANENEYGDKMVQTNSDFFSTVNRQTEAMYSINVQQQNGAPLSNPFVPFDLSSLGMQSLIQHMDIPQLLQVDIASTNQTGTMVPTLFTELDSNLQPREELDLQIPLSLLANENEYGDKMVETNSYFFSTVDRQTEPMIHSQQHNCAPLSDPLSDRYSTQSTERNYETTIGDEVRFPFDLSSPEVQSVMHTILENSQLLQVDVASANQTGTMAPTLATELDSNLQPRKELDLQIHLSLLANENEYGDKGVQNNSDFFSTVDRQTEPMIHSQQHNCAPLSDPLSDRYSTQSTEGSYGTIICDEIIVPFDLSSPGVQSLVQLNSSQQPIVEIPQIVQVIDSGLTDQTTVPTLLTEHINTSNEPETEWTMKMKFFLCRKCGNAYTTSKSLKRHDERIHSLAKCSFCDYKTQKSYTLRKHVRRFHGLV</sequence>
<dbReference type="Proteomes" id="UP000789390">
    <property type="component" value="Unassembled WGS sequence"/>
</dbReference>
<evidence type="ECO:0000256" key="2">
    <source>
        <dbReference type="SAM" id="MobiDB-lite"/>
    </source>
</evidence>
<protein>
    <recommendedName>
        <fullName evidence="3">C2H2-type domain-containing protein</fullName>
    </recommendedName>
</protein>
<feature type="domain" description="C2H2-type" evidence="3">
    <location>
        <begin position="494"/>
        <end position="522"/>
    </location>
</feature>
<organism evidence="4 5">
    <name type="scientific">Daphnia galeata</name>
    <dbReference type="NCBI Taxonomy" id="27404"/>
    <lineage>
        <taxon>Eukaryota</taxon>
        <taxon>Metazoa</taxon>
        <taxon>Ecdysozoa</taxon>
        <taxon>Arthropoda</taxon>
        <taxon>Crustacea</taxon>
        <taxon>Branchiopoda</taxon>
        <taxon>Diplostraca</taxon>
        <taxon>Cladocera</taxon>
        <taxon>Anomopoda</taxon>
        <taxon>Daphniidae</taxon>
        <taxon>Daphnia</taxon>
    </lineage>
</organism>
<reference evidence="4" key="1">
    <citation type="submission" date="2021-11" db="EMBL/GenBank/DDBJ databases">
        <authorList>
            <person name="Schell T."/>
        </authorList>
    </citation>
    <scope>NUCLEOTIDE SEQUENCE</scope>
    <source>
        <strain evidence="4">M5</strain>
    </source>
</reference>
<keyword evidence="5" id="KW-1185">Reference proteome</keyword>
<evidence type="ECO:0000256" key="1">
    <source>
        <dbReference type="PROSITE-ProRule" id="PRU00042"/>
    </source>
</evidence>
<dbReference type="AlphaFoldDB" id="A0A8J2WGV8"/>
<dbReference type="InterPro" id="IPR013087">
    <property type="entry name" value="Znf_C2H2_type"/>
</dbReference>
<evidence type="ECO:0000313" key="4">
    <source>
        <dbReference type="EMBL" id="CAH0101107.1"/>
    </source>
</evidence>
<dbReference type="PROSITE" id="PS50157">
    <property type="entry name" value="ZINC_FINGER_C2H2_2"/>
    <property type="match status" value="1"/>
</dbReference>
<accession>A0A8J2WGV8</accession>
<gene>
    <name evidence="4" type="ORF">DGAL_LOCUS3408</name>
</gene>
<dbReference type="PROSITE" id="PS00028">
    <property type="entry name" value="ZINC_FINGER_C2H2_1"/>
    <property type="match status" value="1"/>
</dbReference>
<name>A0A8J2WGV8_9CRUS</name>
<feature type="region of interest" description="Disordered" evidence="2">
    <location>
        <begin position="23"/>
        <end position="45"/>
    </location>
</feature>